<dbReference type="Pfam" id="PF03909">
    <property type="entry name" value="BSD"/>
    <property type="match status" value="1"/>
</dbReference>
<dbReference type="CDD" id="cd16664">
    <property type="entry name" value="RING-Ubox_PUB"/>
    <property type="match status" value="1"/>
</dbReference>
<dbReference type="SUPFAM" id="SSF57850">
    <property type="entry name" value="RING/U-box"/>
    <property type="match status" value="1"/>
</dbReference>
<evidence type="ECO:0000256" key="2">
    <source>
        <dbReference type="ARBA" id="ARBA00004906"/>
    </source>
</evidence>
<evidence type="ECO:0000256" key="3">
    <source>
        <dbReference type="ARBA" id="ARBA00022679"/>
    </source>
</evidence>
<dbReference type="Gene3D" id="1.10.3970.10">
    <property type="entry name" value="BSD domain"/>
    <property type="match status" value="1"/>
</dbReference>
<comment type="catalytic activity">
    <reaction evidence="1 5">
        <text>S-ubiquitinyl-[E2 ubiquitin-conjugating enzyme]-L-cysteine + [acceptor protein]-L-lysine = [E2 ubiquitin-conjugating enzyme]-L-cysteine + N(6)-ubiquitinyl-[acceptor protein]-L-lysine.</text>
        <dbReference type="EC" id="2.3.2.27"/>
    </reaction>
</comment>
<dbReference type="InterPro" id="IPR045210">
    <property type="entry name" value="RING-Ubox_PUB"/>
</dbReference>
<comment type="function">
    <text evidence="5">Functions as an E3 ubiquitin ligase.</text>
</comment>
<dbReference type="SUPFAM" id="SSF140383">
    <property type="entry name" value="BSD domain-like"/>
    <property type="match status" value="1"/>
</dbReference>
<dbReference type="InterPro" id="IPR003613">
    <property type="entry name" value="Ubox_domain"/>
</dbReference>
<evidence type="ECO:0000313" key="10">
    <source>
        <dbReference type="Proteomes" id="UP000827721"/>
    </source>
</evidence>
<evidence type="ECO:0000256" key="5">
    <source>
        <dbReference type="RuleBase" id="RU369093"/>
    </source>
</evidence>
<reference evidence="9 10" key="1">
    <citation type="submission" date="2021-02" db="EMBL/GenBank/DDBJ databases">
        <title>Plant Genome Project.</title>
        <authorList>
            <person name="Zhang R.-G."/>
        </authorList>
    </citation>
    <scope>NUCLEOTIDE SEQUENCE [LARGE SCALE GENOMIC DNA]</scope>
    <source>
        <tissue evidence="9">Leaves</tissue>
    </source>
</reference>
<dbReference type="SUPFAM" id="SSF48371">
    <property type="entry name" value="ARM repeat"/>
    <property type="match status" value="1"/>
</dbReference>
<dbReference type="Gene3D" id="1.25.10.10">
    <property type="entry name" value="Leucine-rich Repeat Variant"/>
    <property type="match status" value="1"/>
</dbReference>
<evidence type="ECO:0000256" key="6">
    <source>
        <dbReference type="SAM" id="MobiDB-lite"/>
    </source>
</evidence>
<dbReference type="Pfam" id="PF25598">
    <property type="entry name" value="ARM_PUB"/>
    <property type="match status" value="1"/>
</dbReference>
<name>A0ABQ8HT58_9ROSI</name>
<dbReference type="PROSITE" id="PS51698">
    <property type="entry name" value="U_BOX"/>
    <property type="match status" value="1"/>
</dbReference>
<dbReference type="PROSITE" id="PS50858">
    <property type="entry name" value="BSD"/>
    <property type="match status" value="1"/>
</dbReference>
<proteinExistence type="predicted"/>
<dbReference type="EC" id="2.3.2.27" evidence="5"/>
<dbReference type="PANTHER" id="PTHR22849">
    <property type="entry name" value="WDSAM1 PROTEIN"/>
    <property type="match status" value="1"/>
</dbReference>
<sequence>MPMYQQTKLDVNGGGGQVLDLETAVKDGVLGGDVGGLVYNVAAEQLDLKKTIEELESLEVPSVFICPISLNPMQEPVTLCTGQTYERSNILKWFSLGNYTCPTTMQELWDDSITPNKTLQQLIHNWFSHKYVAMKKKSEDVQGRALDILETLKKVKGQARVQALKELRQLVAAHSTAKKAVVGNNGVSLISSLLGPLTTHAVGSEAIGILVNLDLDLDSKRNLLQPAKISLMVDMINEGTIETKVNCTRLIEILTNANDFGSENVCSLSLLVGLLRLVKDKRHQNGVLAGFCLLKTVCSHESVKKSLVSIGAVPQLVELLPILSNECLELALYVLEVLSAVPEGRLALKDCPHTIPNVVKLLMRVSECCTQFALSILWAVCKLASDECASLAVDAGLVAKLLLVIQSGCSPVLKQQSAELLKLCSLNYSASIFISKSRSIANSLRIEEDGGEENDVVPNQIHPDSSPTGYHEISPKNEQTKQSSSSELEENEGQSRGVKEDLTELKQTLTRQFWGVASFLAPPPDNLDESGPSDQSDLEDPVNSGIAVSEMAVSEMDTNNITFRSEENDEEEEEEELAAVGITDEVLAFATNIAHHPETWLDFPLDEEDDLDDVFGKKSGCLVASSIFVRFEMKLEIMLFKINQNIVASGSVLRISRMNYYCDFDMSDAQKEHAFAIQHFAPRLAALRIELCPCHMSEKYFWKVYFVLLHSRLNKQDAEILSTSQVVEARAMWMHELQKLTKPEMDWLGRSTSYTKDSTNVLQEDFDRTSSNSANYDMMSPRTYTTETSTSTMMTYYEEKHPIESTEVQFIDKSVIEEKPVTEDKTLLVGPSSKIQIPDYEDDDDDWPEADSELGGYNEITIYVGNEDDISFSDLEDDGLLPPSVSSADQSPKMDGVLICYEHCNGIRTLTSCEMSGALSSSFHDLKTLGFELLELEGGSMDLQLVRKALTFSQRRKRWLILVAVFGASGYGVYKFYNLPSVVKKRKRLIKVLGTLVSIAELVSDSADMMGVVSRDLKEFLQSDSDQIPNSLKQISKIARSEEFSQSLIRVSEALTVGILRGYEIKSRNENGIGAGSQTSSFSDRVMDRIFSTAGTGFVSVVVGSFARNLVLGFYSNGESVNGLNISDHASVVQCREGSSDVPKWVNAVCDDKCKELIADCLQKFVSTAVAVYLDKTMDINTYDELFSGLTNPKHQNNMRDILVSLCNGAVETLVRTSHQVLMSSNSSSSSSCSTVDQSDGASEVRNDCFAQEGALKQMNRRSSFEEIQSSGWVGKVSSTLAEPSNRKFVLDVTGRVTFQTVRSIVEFLLWRLTDGLKRSFSVVQEEVVHRGLEVVRYVGAKSSVIVTICLALYLHVLGGTRVLLPS</sequence>
<keyword evidence="3 5" id="KW-0808">Transferase</keyword>
<dbReference type="SMART" id="SM00751">
    <property type="entry name" value="BSD"/>
    <property type="match status" value="1"/>
</dbReference>
<dbReference type="InterPro" id="IPR005607">
    <property type="entry name" value="BSD_dom"/>
</dbReference>
<dbReference type="InterPro" id="IPR011989">
    <property type="entry name" value="ARM-like"/>
</dbReference>
<keyword evidence="4 5" id="KW-0833">Ubl conjugation pathway</keyword>
<feature type="region of interest" description="Disordered" evidence="6">
    <location>
        <begin position="450"/>
        <end position="499"/>
    </location>
</feature>
<dbReference type="Proteomes" id="UP000827721">
    <property type="component" value="Unassembled WGS sequence"/>
</dbReference>
<organism evidence="9 10">
    <name type="scientific">Xanthoceras sorbifolium</name>
    <dbReference type="NCBI Taxonomy" id="99658"/>
    <lineage>
        <taxon>Eukaryota</taxon>
        <taxon>Viridiplantae</taxon>
        <taxon>Streptophyta</taxon>
        <taxon>Embryophyta</taxon>
        <taxon>Tracheophyta</taxon>
        <taxon>Spermatophyta</taxon>
        <taxon>Magnoliopsida</taxon>
        <taxon>eudicotyledons</taxon>
        <taxon>Gunneridae</taxon>
        <taxon>Pentapetalae</taxon>
        <taxon>rosids</taxon>
        <taxon>malvids</taxon>
        <taxon>Sapindales</taxon>
        <taxon>Sapindaceae</taxon>
        <taxon>Xanthoceroideae</taxon>
        <taxon>Xanthoceras</taxon>
    </lineage>
</organism>
<dbReference type="Gene3D" id="3.30.40.10">
    <property type="entry name" value="Zinc/RING finger domain, C3HC4 (zinc finger)"/>
    <property type="match status" value="1"/>
</dbReference>
<evidence type="ECO:0000256" key="1">
    <source>
        <dbReference type="ARBA" id="ARBA00000900"/>
    </source>
</evidence>
<comment type="caution">
    <text evidence="9">The sequence shown here is derived from an EMBL/GenBank/DDBJ whole genome shotgun (WGS) entry which is preliminary data.</text>
</comment>
<evidence type="ECO:0000313" key="9">
    <source>
        <dbReference type="EMBL" id="KAH7567551.1"/>
    </source>
</evidence>
<dbReference type="Pfam" id="PF04564">
    <property type="entry name" value="U-box"/>
    <property type="match status" value="1"/>
</dbReference>
<feature type="domain" description="BSD" evidence="7">
    <location>
        <begin position="661"/>
        <end position="713"/>
    </location>
</feature>
<protein>
    <recommendedName>
        <fullName evidence="5">U-box domain-containing protein</fullName>
        <ecNumber evidence="5">2.3.2.27</ecNumber>
    </recommendedName>
    <alternativeName>
        <fullName evidence="5">RING-type E3 ubiquitin transferase PUB</fullName>
    </alternativeName>
</protein>
<dbReference type="InterPro" id="IPR013083">
    <property type="entry name" value="Znf_RING/FYVE/PHD"/>
</dbReference>
<dbReference type="SMART" id="SM00504">
    <property type="entry name" value="Ubox"/>
    <property type="match status" value="1"/>
</dbReference>
<dbReference type="PANTHER" id="PTHR22849:SF6">
    <property type="entry name" value="U-BOX DOMAIN-CONTAINING PROTEIN"/>
    <property type="match status" value="1"/>
</dbReference>
<gene>
    <name evidence="9" type="ORF">JRO89_XS07G0091300</name>
</gene>
<comment type="pathway">
    <text evidence="2 5">Protein modification; protein ubiquitination.</text>
</comment>
<evidence type="ECO:0000259" key="7">
    <source>
        <dbReference type="PROSITE" id="PS50858"/>
    </source>
</evidence>
<dbReference type="InterPro" id="IPR058678">
    <property type="entry name" value="ARM_PUB"/>
</dbReference>
<dbReference type="EMBL" id="JAFEMO010000007">
    <property type="protein sequence ID" value="KAH7567551.1"/>
    <property type="molecule type" value="Genomic_DNA"/>
</dbReference>
<keyword evidence="10" id="KW-1185">Reference proteome</keyword>
<evidence type="ECO:0000256" key="4">
    <source>
        <dbReference type="ARBA" id="ARBA00022786"/>
    </source>
</evidence>
<accession>A0ABQ8HT58</accession>
<feature type="region of interest" description="Disordered" evidence="6">
    <location>
        <begin position="520"/>
        <end position="542"/>
    </location>
</feature>
<feature type="domain" description="U-box" evidence="8">
    <location>
        <begin position="59"/>
        <end position="133"/>
    </location>
</feature>
<evidence type="ECO:0000259" key="8">
    <source>
        <dbReference type="PROSITE" id="PS51698"/>
    </source>
</evidence>
<dbReference type="InterPro" id="IPR016024">
    <property type="entry name" value="ARM-type_fold"/>
</dbReference>
<dbReference type="InterPro" id="IPR045185">
    <property type="entry name" value="PUB22/23/24-like"/>
</dbReference>
<dbReference type="InterPro" id="IPR035925">
    <property type="entry name" value="BSD_dom_sf"/>
</dbReference>